<dbReference type="FunFam" id="2.70.150.10:FF:000160">
    <property type="entry name" value="Sarcoplasmic/endoplasmic reticulum calcium ATPase 1"/>
    <property type="match status" value="1"/>
</dbReference>
<evidence type="ECO:0000313" key="14">
    <source>
        <dbReference type="EMBL" id="RUQ72801.1"/>
    </source>
</evidence>
<keyword evidence="7" id="KW-0460">Magnesium</keyword>
<dbReference type="SUPFAM" id="SSF81653">
    <property type="entry name" value="Calcium ATPase, transduction domain A"/>
    <property type="match status" value="1"/>
</dbReference>
<dbReference type="PANTHER" id="PTHR43294">
    <property type="entry name" value="SODIUM/POTASSIUM-TRANSPORTING ATPASE SUBUNIT ALPHA"/>
    <property type="match status" value="1"/>
</dbReference>
<keyword evidence="10 12" id="KW-0472">Membrane</keyword>
<dbReference type="InterPro" id="IPR023299">
    <property type="entry name" value="ATPase_P-typ_cyto_dom_N"/>
</dbReference>
<keyword evidence="3" id="KW-0597">Phosphoprotein</keyword>
<dbReference type="PANTHER" id="PTHR43294:SF20">
    <property type="entry name" value="P-TYPE ATPASE"/>
    <property type="match status" value="1"/>
</dbReference>
<keyword evidence="15" id="KW-1185">Reference proteome</keyword>
<evidence type="ECO:0000256" key="8">
    <source>
        <dbReference type="ARBA" id="ARBA00022967"/>
    </source>
</evidence>
<evidence type="ECO:0000256" key="4">
    <source>
        <dbReference type="ARBA" id="ARBA00022692"/>
    </source>
</evidence>
<dbReference type="AlphaFoldDB" id="A0A3S0WMN7"/>
<dbReference type="Pfam" id="PF00122">
    <property type="entry name" value="E1-E2_ATPase"/>
    <property type="match status" value="1"/>
</dbReference>
<dbReference type="InterPro" id="IPR023298">
    <property type="entry name" value="ATPase_P-typ_TM_dom_sf"/>
</dbReference>
<evidence type="ECO:0000256" key="10">
    <source>
        <dbReference type="ARBA" id="ARBA00023136"/>
    </source>
</evidence>
<feature type="transmembrane region" description="Helical" evidence="12">
    <location>
        <begin position="834"/>
        <end position="858"/>
    </location>
</feature>
<comment type="subcellular location">
    <subcellularLocation>
        <location evidence="1">Endomembrane system</location>
        <topology evidence="1">Multi-pass membrane protein</topology>
    </subcellularLocation>
</comment>
<dbReference type="InterPro" id="IPR036412">
    <property type="entry name" value="HAD-like_sf"/>
</dbReference>
<feature type="transmembrane region" description="Helical" evidence="12">
    <location>
        <begin position="64"/>
        <end position="82"/>
    </location>
</feature>
<dbReference type="InterPro" id="IPR059000">
    <property type="entry name" value="ATPase_P-type_domA"/>
</dbReference>
<dbReference type="PRINTS" id="PR00120">
    <property type="entry name" value="HATPASE"/>
</dbReference>
<dbReference type="SFLD" id="SFLDG00002">
    <property type="entry name" value="C1.7:_P-type_atpase_like"/>
    <property type="match status" value="1"/>
</dbReference>
<protein>
    <submittedName>
        <fullName evidence="14">HAD family hydrolase</fullName>
    </submittedName>
</protein>
<evidence type="ECO:0000256" key="2">
    <source>
        <dbReference type="ARBA" id="ARBA00005675"/>
    </source>
</evidence>
<dbReference type="Gene3D" id="3.40.1110.10">
    <property type="entry name" value="Calcium-transporting ATPase, cytoplasmic domain N"/>
    <property type="match status" value="1"/>
</dbReference>
<evidence type="ECO:0000259" key="13">
    <source>
        <dbReference type="SMART" id="SM00831"/>
    </source>
</evidence>
<dbReference type="GO" id="GO:0006883">
    <property type="term" value="P:intracellular sodium ion homeostasis"/>
    <property type="evidence" value="ECO:0007669"/>
    <property type="project" value="TreeGrafter"/>
</dbReference>
<evidence type="ECO:0000256" key="6">
    <source>
        <dbReference type="ARBA" id="ARBA00022840"/>
    </source>
</evidence>
<dbReference type="InterPro" id="IPR008250">
    <property type="entry name" value="ATPase_P-typ_transduc_dom_A_sf"/>
</dbReference>
<sequence>MLDDRPAPPEAWHSHSGGECLRRLDSRPGGLTPHEVEARQRRHGPNSLPAKPPAGWIALGLRQFLNPLALLLLAAAAVSLALGEFPDAGFILLVLVVNAVVGALQEGRAERGAAALGGLVRQEATVLRADRRQRLDAAELVPGDIVVLEGGDLVPADIRLLEAERLTLDESLLTGESLPVEKTADAILPAALALGERTTLLHAGSLVQRGRAVGVVVATGLRMEIGQIARALERVESKAPLVLRLERFTRLIGAAVVGAVAALAAFGLILGLPPAEIFFVAVALAVSAIPEGLPIAVTVALAVAARRMARRNVIVRTLPMVEGLGACTVIASDKTGTLTENALTVQCLWLPDGSSVEAGRDEPPEPAIRLATAGALCNDAALGPGPGLNGDRSGATGDAVDVALLLLASRWRTAPSPGPEGARCGAIPYEPANRMAAVFTRRTEGVHATVKGAVEAVLPMCRGESGPILAASRALAEDGHRVLAIAEGRVEAPGGPEVLRGLTPLGLVALADPLRPEAAAAVRDARAAGVRVCMVTGDHPATALAIARRLGIADARTGVVHGDDLAASKGPEERRRLVADATVFARIEPLQKLLIVEALKANGDFVAVTGDGVNDAPALASAHIGVAMGRNGTDAARRAAGLILADDNFASIVAGIREGRIAYANIRKVVAFLMASSIAEIGVFFLSLAFGLPLPFFALQLLWLNLVTDTIQHMGLALEREEPGLLARGPRAPSERLFDRWMVAQTLLAGATMAVVCTFAYRGLLDAGHTVEASRNLVLLLMVCFQNVHVFNCRSEIHSAFGHSMRGNPWLLLAVLTSQAVHLGAMYTPGLRDLLGLAPVAPLEWMGVAGASLGLILVMETYKAVRRALGSR</sequence>
<dbReference type="PROSITE" id="PS00154">
    <property type="entry name" value="ATPASE_E1_E2"/>
    <property type="match status" value="1"/>
</dbReference>
<dbReference type="GO" id="GO:0005886">
    <property type="term" value="C:plasma membrane"/>
    <property type="evidence" value="ECO:0007669"/>
    <property type="project" value="TreeGrafter"/>
</dbReference>
<dbReference type="InterPro" id="IPR050510">
    <property type="entry name" value="Cation_transp_ATPase_P-type"/>
</dbReference>
<dbReference type="InterPro" id="IPR023214">
    <property type="entry name" value="HAD_sf"/>
</dbReference>
<feature type="region of interest" description="Disordered" evidence="11">
    <location>
        <begin position="1"/>
        <end position="32"/>
    </location>
</feature>
<organism evidence="14 15">
    <name type="scientific">Azospirillum doebereinerae</name>
    <dbReference type="NCBI Taxonomy" id="92933"/>
    <lineage>
        <taxon>Bacteria</taxon>
        <taxon>Pseudomonadati</taxon>
        <taxon>Pseudomonadota</taxon>
        <taxon>Alphaproteobacteria</taxon>
        <taxon>Rhodospirillales</taxon>
        <taxon>Azospirillaceae</taxon>
        <taxon>Azospirillum</taxon>
    </lineage>
</organism>
<keyword evidence="5" id="KW-0547">Nucleotide-binding</keyword>
<comment type="similarity">
    <text evidence="2">Belongs to the cation transport ATPase (P-type) (TC 3.A.3) family. Type IIA subfamily.</text>
</comment>
<evidence type="ECO:0000256" key="9">
    <source>
        <dbReference type="ARBA" id="ARBA00022989"/>
    </source>
</evidence>
<comment type="caution">
    <text evidence="14">The sequence shown here is derived from an EMBL/GenBank/DDBJ whole genome shotgun (WGS) entry which is preliminary data.</text>
</comment>
<dbReference type="InterPro" id="IPR044492">
    <property type="entry name" value="P_typ_ATPase_HD_dom"/>
</dbReference>
<dbReference type="GO" id="GO:0012505">
    <property type="term" value="C:endomembrane system"/>
    <property type="evidence" value="ECO:0007669"/>
    <property type="project" value="UniProtKB-SubCell"/>
</dbReference>
<dbReference type="SMART" id="SM00831">
    <property type="entry name" value="Cation_ATPase_N"/>
    <property type="match status" value="1"/>
</dbReference>
<keyword evidence="9 12" id="KW-1133">Transmembrane helix</keyword>
<dbReference type="Gene3D" id="3.40.50.1000">
    <property type="entry name" value="HAD superfamily/HAD-like"/>
    <property type="match status" value="1"/>
</dbReference>
<feature type="transmembrane region" description="Helical" evidence="12">
    <location>
        <begin position="251"/>
        <end position="271"/>
    </location>
</feature>
<dbReference type="PRINTS" id="PR00119">
    <property type="entry name" value="CATATPASE"/>
</dbReference>
<dbReference type="GO" id="GO:0005391">
    <property type="term" value="F:P-type sodium:potassium-exchanging transporter activity"/>
    <property type="evidence" value="ECO:0007669"/>
    <property type="project" value="TreeGrafter"/>
</dbReference>
<dbReference type="Gene3D" id="1.20.1110.10">
    <property type="entry name" value="Calcium-transporting ATPase, transmembrane domain"/>
    <property type="match status" value="1"/>
</dbReference>
<feature type="transmembrane region" description="Helical" evidence="12">
    <location>
        <begin position="88"/>
        <end position="104"/>
    </location>
</feature>
<evidence type="ECO:0000256" key="3">
    <source>
        <dbReference type="ARBA" id="ARBA00022553"/>
    </source>
</evidence>
<dbReference type="GO" id="GO:0036376">
    <property type="term" value="P:sodium ion export across plasma membrane"/>
    <property type="evidence" value="ECO:0007669"/>
    <property type="project" value="TreeGrafter"/>
</dbReference>
<dbReference type="InterPro" id="IPR001757">
    <property type="entry name" value="P_typ_ATPase"/>
</dbReference>
<evidence type="ECO:0000313" key="15">
    <source>
        <dbReference type="Proteomes" id="UP000280346"/>
    </source>
</evidence>
<accession>A0A3S0WMN7</accession>
<dbReference type="SFLD" id="SFLDF00027">
    <property type="entry name" value="p-type_atpase"/>
    <property type="match status" value="1"/>
</dbReference>
<dbReference type="GO" id="GO:1990573">
    <property type="term" value="P:potassium ion import across plasma membrane"/>
    <property type="evidence" value="ECO:0007669"/>
    <property type="project" value="TreeGrafter"/>
</dbReference>
<dbReference type="EMBL" id="RZIJ01000006">
    <property type="protein sequence ID" value="RUQ72801.1"/>
    <property type="molecule type" value="Genomic_DNA"/>
</dbReference>
<dbReference type="SUPFAM" id="SSF81665">
    <property type="entry name" value="Calcium ATPase, transmembrane domain M"/>
    <property type="match status" value="1"/>
</dbReference>
<keyword evidence="14" id="KW-0378">Hydrolase</keyword>
<keyword evidence="8" id="KW-1278">Translocase</keyword>
<dbReference type="Pfam" id="PF00689">
    <property type="entry name" value="Cation_ATPase_C"/>
    <property type="match status" value="1"/>
</dbReference>
<dbReference type="InterPro" id="IPR006068">
    <property type="entry name" value="ATPase_P-typ_cation-transptr_C"/>
</dbReference>
<evidence type="ECO:0000256" key="7">
    <source>
        <dbReference type="ARBA" id="ARBA00022842"/>
    </source>
</evidence>
<gene>
    <name evidence="14" type="ORF">EJ913_09525</name>
</gene>
<dbReference type="SFLD" id="SFLDS00003">
    <property type="entry name" value="Haloacid_Dehalogenase"/>
    <property type="match status" value="1"/>
</dbReference>
<feature type="transmembrane region" description="Helical" evidence="12">
    <location>
        <begin position="669"/>
        <end position="690"/>
    </location>
</feature>
<dbReference type="Gene3D" id="2.70.150.10">
    <property type="entry name" value="Calcium-transporting ATPase, cytoplasmic transduction domain A"/>
    <property type="match status" value="1"/>
</dbReference>
<evidence type="ECO:0000256" key="11">
    <source>
        <dbReference type="SAM" id="MobiDB-lite"/>
    </source>
</evidence>
<reference evidence="14 15" key="1">
    <citation type="submission" date="2018-12" db="EMBL/GenBank/DDBJ databases">
        <authorList>
            <person name="Yang Y."/>
        </authorList>
    </citation>
    <scope>NUCLEOTIDE SEQUENCE [LARGE SCALE GENOMIC DNA]</scope>
    <source>
        <strain evidence="14 15">GSF71</strain>
    </source>
</reference>
<dbReference type="Proteomes" id="UP000280346">
    <property type="component" value="Unassembled WGS sequence"/>
</dbReference>
<dbReference type="GO" id="GO:0030007">
    <property type="term" value="P:intracellular potassium ion homeostasis"/>
    <property type="evidence" value="ECO:0007669"/>
    <property type="project" value="TreeGrafter"/>
</dbReference>
<feature type="transmembrane region" description="Helical" evidence="12">
    <location>
        <begin position="810"/>
        <end position="828"/>
    </location>
</feature>
<keyword evidence="6" id="KW-0067">ATP-binding</keyword>
<dbReference type="Pfam" id="PF00702">
    <property type="entry name" value="Hydrolase"/>
    <property type="match status" value="1"/>
</dbReference>
<proteinExistence type="inferred from homology"/>
<feature type="transmembrane region" description="Helical" evidence="12">
    <location>
        <begin position="738"/>
        <end position="761"/>
    </location>
</feature>
<dbReference type="GO" id="GO:1902600">
    <property type="term" value="P:proton transmembrane transport"/>
    <property type="evidence" value="ECO:0007669"/>
    <property type="project" value="TreeGrafter"/>
</dbReference>
<dbReference type="Pfam" id="PF00690">
    <property type="entry name" value="Cation_ATPase_N"/>
    <property type="match status" value="1"/>
</dbReference>
<dbReference type="InterPro" id="IPR004014">
    <property type="entry name" value="ATPase_P-typ_cation-transptr_N"/>
</dbReference>
<evidence type="ECO:0000256" key="5">
    <source>
        <dbReference type="ARBA" id="ARBA00022741"/>
    </source>
</evidence>
<dbReference type="SUPFAM" id="SSF56784">
    <property type="entry name" value="HAD-like"/>
    <property type="match status" value="1"/>
</dbReference>
<dbReference type="RefSeq" id="WP_126997146.1">
    <property type="nucleotide sequence ID" value="NZ_JBNPXW010000010.1"/>
</dbReference>
<feature type="transmembrane region" description="Helical" evidence="12">
    <location>
        <begin position="277"/>
        <end position="304"/>
    </location>
</feature>
<dbReference type="GO" id="GO:0005524">
    <property type="term" value="F:ATP binding"/>
    <property type="evidence" value="ECO:0007669"/>
    <property type="project" value="UniProtKB-KW"/>
</dbReference>
<dbReference type="GO" id="GO:0016887">
    <property type="term" value="F:ATP hydrolysis activity"/>
    <property type="evidence" value="ECO:0007669"/>
    <property type="project" value="InterPro"/>
</dbReference>
<dbReference type="SUPFAM" id="SSF81660">
    <property type="entry name" value="Metal cation-transporting ATPase, ATP-binding domain N"/>
    <property type="match status" value="1"/>
</dbReference>
<dbReference type="InterPro" id="IPR018303">
    <property type="entry name" value="ATPase_P-typ_P_site"/>
</dbReference>
<name>A0A3S0WMN7_9PROT</name>
<feature type="domain" description="Cation-transporting P-type ATPase N-terminal" evidence="13">
    <location>
        <begin position="11"/>
        <end position="84"/>
    </location>
</feature>
<evidence type="ECO:0000256" key="12">
    <source>
        <dbReference type="SAM" id="Phobius"/>
    </source>
</evidence>
<evidence type="ECO:0000256" key="1">
    <source>
        <dbReference type="ARBA" id="ARBA00004127"/>
    </source>
</evidence>
<dbReference type="OrthoDB" id="391538at2"/>
<dbReference type="NCBIfam" id="TIGR01494">
    <property type="entry name" value="ATPase_P-type"/>
    <property type="match status" value="2"/>
</dbReference>
<keyword evidence="4 12" id="KW-0812">Transmembrane</keyword>